<dbReference type="NCBIfam" id="NF046090">
    <property type="entry name" value="halo_gas_GvpJ"/>
    <property type="match status" value="1"/>
</dbReference>
<evidence type="ECO:0000313" key="6">
    <source>
        <dbReference type="Proteomes" id="UP001567572"/>
    </source>
</evidence>
<sequence>MSDAKPTRSQGDLAELLETLLDKGVVINADIAVTVGDTELLGIKLRAALASFETAAQYGLEFPSGTDMEMVNEEAGVTPATTGGETTRASDRPTPPEAEKESRQAATEHESVNAGEHTE</sequence>
<organism evidence="5 6">
    <name type="scientific">Halorubrum miltondacostae</name>
    <dbReference type="NCBI Taxonomy" id="3076378"/>
    <lineage>
        <taxon>Archaea</taxon>
        <taxon>Methanobacteriati</taxon>
        <taxon>Methanobacteriota</taxon>
        <taxon>Stenosarchaea group</taxon>
        <taxon>Halobacteria</taxon>
        <taxon>Halobacteriales</taxon>
        <taxon>Haloferacaceae</taxon>
        <taxon>Halorubrum</taxon>
    </lineage>
</organism>
<dbReference type="AlphaFoldDB" id="A0ABD5M9C1"/>
<evidence type="ECO:0000256" key="4">
    <source>
        <dbReference type="SAM" id="MobiDB-lite"/>
    </source>
</evidence>
<keyword evidence="1" id="KW-0304">Gas vesicle</keyword>
<comment type="similarity">
    <text evidence="3">Belongs to the gas vesicle GvpA family.</text>
</comment>
<evidence type="ECO:0000256" key="2">
    <source>
        <dbReference type="ARBA" id="ARBA00035108"/>
    </source>
</evidence>
<evidence type="ECO:0000256" key="1">
    <source>
        <dbReference type="ARBA" id="ARBA00022987"/>
    </source>
</evidence>
<name>A0ABD5M9C1_9EURY</name>
<dbReference type="EMBL" id="JBEDNY010000005">
    <property type="protein sequence ID" value="MEZ3164925.1"/>
    <property type="molecule type" value="Genomic_DNA"/>
</dbReference>
<protein>
    <submittedName>
        <fullName evidence="5">Gas vesicle protein</fullName>
    </submittedName>
</protein>
<dbReference type="InterPro" id="IPR000638">
    <property type="entry name" value="Gas-vesicle_GvpA-like"/>
</dbReference>
<comment type="subcellular location">
    <subcellularLocation>
        <location evidence="2">Gas vesicle</location>
    </subcellularLocation>
</comment>
<dbReference type="GO" id="GO:0031411">
    <property type="term" value="C:gas vesicle"/>
    <property type="evidence" value="ECO:0007669"/>
    <property type="project" value="UniProtKB-SubCell"/>
</dbReference>
<accession>A0ABD5M9C1</accession>
<dbReference type="PANTHER" id="PTHR35344">
    <property type="entry name" value="GAS VESICLE STRUCTURAL PROTEIN 2-RELATED"/>
    <property type="match status" value="1"/>
</dbReference>
<dbReference type="PANTHER" id="PTHR35344:SF4">
    <property type="entry name" value="GAS VESICLE PROTEIN A1"/>
    <property type="match status" value="1"/>
</dbReference>
<gene>
    <name evidence="5" type="ORF">ABNG04_13720</name>
</gene>
<feature type="region of interest" description="Disordered" evidence="4">
    <location>
        <begin position="75"/>
        <end position="119"/>
    </location>
</feature>
<dbReference type="Proteomes" id="UP001567572">
    <property type="component" value="Unassembled WGS sequence"/>
</dbReference>
<evidence type="ECO:0000313" key="5">
    <source>
        <dbReference type="EMBL" id="MEZ3164925.1"/>
    </source>
</evidence>
<dbReference type="RefSeq" id="WP_371162967.1">
    <property type="nucleotide sequence ID" value="NZ_JBEDNX010000007.1"/>
</dbReference>
<dbReference type="InterPro" id="IPR050530">
    <property type="entry name" value="GvpA"/>
</dbReference>
<dbReference type="PROSITE" id="PS00234">
    <property type="entry name" value="GAS_VESICLE_A_1"/>
    <property type="match status" value="1"/>
</dbReference>
<reference evidence="5 6" key="1">
    <citation type="submission" date="2024-06" db="EMBL/GenBank/DDBJ databases">
        <title>Halorubrum miltondacostae sp. nov., a potential PHA producer isolated from an inland solar saltern in Rio Maior, Portugal.</title>
        <authorList>
            <person name="Albuquerque L."/>
            <person name="Viver T."/>
            <person name="Barroso C."/>
            <person name="Claudino R."/>
            <person name="Galvan M."/>
            <person name="Simoes G."/>
            <person name="Lobo Da Cunha A."/>
            <person name="Egas C."/>
        </authorList>
    </citation>
    <scope>NUCLEOTIDE SEQUENCE [LARGE SCALE GENOMIC DNA]</scope>
    <source>
        <strain evidence="5 6">RMP-11</strain>
    </source>
</reference>
<keyword evidence="6" id="KW-1185">Reference proteome</keyword>
<comment type="caution">
    <text evidence="5">The sequence shown here is derived from an EMBL/GenBank/DDBJ whole genome shotgun (WGS) entry which is preliminary data.</text>
</comment>
<proteinExistence type="inferred from homology"/>
<dbReference type="PROSITE" id="PS00669">
    <property type="entry name" value="GAS_VESICLE_A_2"/>
    <property type="match status" value="1"/>
</dbReference>
<dbReference type="Pfam" id="PF00741">
    <property type="entry name" value="Gas_vesicle"/>
    <property type="match status" value="1"/>
</dbReference>
<evidence type="ECO:0000256" key="3">
    <source>
        <dbReference type="ARBA" id="ARBA00035646"/>
    </source>
</evidence>
<feature type="compositionally biased region" description="Basic and acidic residues" evidence="4">
    <location>
        <begin position="97"/>
        <end position="119"/>
    </location>
</feature>
<dbReference type="InterPro" id="IPR018493">
    <property type="entry name" value="GvpA-like_CS"/>
</dbReference>